<gene>
    <name evidence="7" type="ORF">GCM10010218_57450</name>
</gene>
<evidence type="ECO:0000259" key="6">
    <source>
        <dbReference type="Pfam" id="PF08386"/>
    </source>
</evidence>
<feature type="signal peptide" evidence="5">
    <location>
        <begin position="1"/>
        <end position="26"/>
    </location>
</feature>
<evidence type="ECO:0000256" key="5">
    <source>
        <dbReference type="SAM" id="SignalP"/>
    </source>
</evidence>
<dbReference type="InterPro" id="IPR013595">
    <property type="entry name" value="Pept_S33_TAP-like_C"/>
</dbReference>
<dbReference type="AlphaFoldDB" id="A0A919B7W7"/>
<evidence type="ECO:0000256" key="4">
    <source>
        <dbReference type="SAM" id="MobiDB-lite"/>
    </source>
</evidence>
<name>A0A919B7W7_9ACTN</name>
<dbReference type="PROSITE" id="PS51257">
    <property type="entry name" value="PROKAR_LIPOPROTEIN"/>
    <property type="match status" value="1"/>
</dbReference>
<dbReference type="PANTHER" id="PTHR43248:SF29">
    <property type="entry name" value="TRIPEPTIDYL AMINOPEPTIDASE"/>
    <property type="match status" value="1"/>
</dbReference>
<evidence type="ECO:0000256" key="3">
    <source>
        <dbReference type="ARBA" id="ARBA00022801"/>
    </source>
</evidence>
<reference evidence="7" key="1">
    <citation type="journal article" date="2014" name="Int. J. Syst. Evol. Microbiol.">
        <title>Complete genome sequence of Corynebacterium casei LMG S-19264T (=DSM 44701T), isolated from a smear-ripened cheese.</title>
        <authorList>
            <consortium name="US DOE Joint Genome Institute (JGI-PGF)"/>
            <person name="Walter F."/>
            <person name="Albersmeier A."/>
            <person name="Kalinowski J."/>
            <person name="Ruckert C."/>
        </authorList>
    </citation>
    <scope>NUCLEOTIDE SEQUENCE</scope>
    <source>
        <strain evidence="7">JCM 4059</strain>
    </source>
</reference>
<proteinExistence type="inferred from homology"/>
<protein>
    <submittedName>
        <fullName evidence="7">Peptidase</fullName>
    </submittedName>
</protein>
<keyword evidence="3" id="KW-0378">Hydrolase</keyword>
<dbReference type="SUPFAM" id="SSF53474">
    <property type="entry name" value="alpha/beta-Hydrolases"/>
    <property type="match status" value="1"/>
</dbReference>
<dbReference type="Proteomes" id="UP000638313">
    <property type="component" value="Unassembled WGS sequence"/>
</dbReference>
<keyword evidence="8" id="KW-1185">Reference proteome</keyword>
<dbReference type="Pfam" id="PF08386">
    <property type="entry name" value="Abhydrolase_4"/>
    <property type="match status" value="1"/>
</dbReference>
<feature type="domain" description="Peptidase S33 tripeptidyl aminopeptidase-like C-terminal" evidence="6">
    <location>
        <begin position="423"/>
        <end position="526"/>
    </location>
</feature>
<dbReference type="PANTHER" id="PTHR43248">
    <property type="entry name" value="2-SUCCINYL-6-HYDROXY-2,4-CYCLOHEXADIENE-1-CARBOXYLATE SYNTHASE"/>
    <property type="match status" value="1"/>
</dbReference>
<evidence type="ECO:0000313" key="7">
    <source>
        <dbReference type="EMBL" id="GHF68541.1"/>
    </source>
</evidence>
<keyword evidence="2 5" id="KW-0732">Signal</keyword>
<dbReference type="EMBL" id="BNBD01000017">
    <property type="protein sequence ID" value="GHF68541.1"/>
    <property type="molecule type" value="Genomic_DNA"/>
</dbReference>
<dbReference type="Gene3D" id="3.40.50.1820">
    <property type="entry name" value="alpha/beta hydrolase"/>
    <property type="match status" value="1"/>
</dbReference>
<evidence type="ECO:0000256" key="2">
    <source>
        <dbReference type="ARBA" id="ARBA00022729"/>
    </source>
</evidence>
<feature type="chain" id="PRO_5038845655" evidence="5">
    <location>
        <begin position="27"/>
        <end position="528"/>
    </location>
</feature>
<comment type="caution">
    <text evidence="7">The sequence shown here is derived from an EMBL/GenBank/DDBJ whole genome shotgun (WGS) entry which is preliminary data.</text>
</comment>
<dbReference type="RefSeq" id="WP_190132663.1">
    <property type="nucleotide sequence ID" value="NZ_BNBD01000017.1"/>
</dbReference>
<feature type="region of interest" description="Disordered" evidence="4">
    <location>
        <begin position="28"/>
        <end position="79"/>
    </location>
</feature>
<accession>A0A919B7W7</accession>
<comment type="similarity">
    <text evidence="1">Belongs to the peptidase S33 family.</text>
</comment>
<evidence type="ECO:0000313" key="8">
    <source>
        <dbReference type="Proteomes" id="UP000638313"/>
    </source>
</evidence>
<organism evidence="7 8">
    <name type="scientific">Streptomyces mashuensis</name>
    <dbReference type="NCBI Taxonomy" id="33904"/>
    <lineage>
        <taxon>Bacteria</taxon>
        <taxon>Bacillati</taxon>
        <taxon>Actinomycetota</taxon>
        <taxon>Actinomycetes</taxon>
        <taxon>Kitasatosporales</taxon>
        <taxon>Streptomycetaceae</taxon>
        <taxon>Streptomyces</taxon>
    </lineage>
</organism>
<evidence type="ECO:0000256" key="1">
    <source>
        <dbReference type="ARBA" id="ARBA00010088"/>
    </source>
</evidence>
<reference evidence="7" key="2">
    <citation type="submission" date="2020-09" db="EMBL/GenBank/DDBJ databases">
        <authorList>
            <person name="Sun Q."/>
            <person name="Ohkuma M."/>
        </authorList>
    </citation>
    <scope>NUCLEOTIDE SEQUENCE</scope>
    <source>
        <strain evidence="7">JCM 4059</strain>
    </source>
</reference>
<dbReference type="InterPro" id="IPR029058">
    <property type="entry name" value="AB_hydrolase_fold"/>
</dbReference>
<dbReference type="GO" id="GO:0016787">
    <property type="term" value="F:hydrolase activity"/>
    <property type="evidence" value="ECO:0007669"/>
    <property type="project" value="UniProtKB-KW"/>
</dbReference>
<dbReference type="InterPro" id="IPR051601">
    <property type="entry name" value="Serine_prot/Carboxylest_S33"/>
</dbReference>
<sequence>MSPSRPRVTPLASVVLALVLTAAATACSGQDGAGTDSKNTPGTAGGTGTGGTTSPAVRLSWSSCPAPTAAQGGGKAPGKGWECARLPVPLDYDQPDGKKIELALIRTKARDQHRRIGSLVFNFGGPGGSGVATLPALADGYGTLRDRYDLVSFDPRGVGESAGVTCQSDRELDASLQTDATPDDDAELRTLLAENKKAVDACAKNSGTVLPHVGTVDAARDMDRIRASLGDEKLNYFGISYGTELGGVYAHLYPKNVGRAVLDAVVDPTQDPLQGGIGQAKGFQLALDDYLKDCSSGGASAGLGGARCSSLDDITALLKRLDATPLPTDGSRKLTQDEAVNGIAAALYSKDTWRYLTVGLREAIDKGTGNTLLLLFDSISGRSPDGRYSNLQAANRAISCADAEQRYTVDDVRQHLPEFRAASPVFGESAAWSMLSCTGWPVKGRWKTSDVTAAGAPPILVVGNAGDPATPVAGARAMAGRLGKGVGVVLTVQGEGHGTYGVSSCATKAVDAHLLDGKVPADGTTCGG</sequence>